<protein>
    <submittedName>
        <fullName evidence="1">Uncharacterized protein</fullName>
    </submittedName>
</protein>
<keyword evidence="2" id="KW-1185">Reference proteome</keyword>
<comment type="caution">
    <text evidence="1">The sequence shown here is derived from an EMBL/GenBank/DDBJ whole genome shotgun (WGS) entry which is preliminary data.</text>
</comment>
<dbReference type="EMBL" id="WTVQ01000013">
    <property type="protein sequence ID" value="NMG75005.1"/>
    <property type="molecule type" value="Genomic_DNA"/>
</dbReference>
<name>A0ABX1QBV9_9RHOO</name>
<gene>
    <name evidence="1" type="ORF">GPA25_09570</name>
</gene>
<dbReference type="Proteomes" id="UP000648984">
    <property type="component" value="Unassembled WGS sequence"/>
</dbReference>
<accession>A0ABX1QBV9</accession>
<reference evidence="1 2" key="1">
    <citation type="submission" date="2019-12" db="EMBL/GenBank/DDBJ databases">
        <title>Comparative genomics gives insights into the taxonomy of the Azoarcus-Aromatoleum group and reveals separate origins of nif in the plant-associated Azoarcus and non-plant-associated Aromatoleum sub-groups.</title>
        <authorList>
            <person name="Lafos M."/>
            <person name="Maluk M."/>
            <person name="Batista M."/>
            <person name="Junghare M."/>
            <person name="Carmona M."/>
            <person name="Faoro H."/>
            <person name="Cruz L.M."/>
            <person name="Battistoni F."/>
            <person name="De Souza E."/>
            <person name="Pedrosa F."/>
            <person name="Chen W.-M."/>
            <person name="Poole P.S."/>
            <person name="Dixon R.A."/>
            <person name="James E.K."/>
        </authorList>
    </citation>
    <scope>NUCLEOTIDE SEQUENCE [LARGE SCALE GENOMIC DNA]</scope>
    <source>
        <strain evidence="1 2">22Lin</strain>
    </source>
</reference>
<evidence type="ECO:0000313" key="2">
    <source>
        <dbReference type="Proteomes" id="UP000648984"/>
    </source>
</evidence>
<proteinExistence type="predicted"/>
<evidence type="ECO:0000313" key="1">
    <source>
        <dbReference type="EMBL" id="NMG75005.1"/>
    </source>
</evidence>
<dbReference type="RefSeq" id="WP_169260155.1">
    <property type="nucleotide sequence ID" value="NZ_WTVQ01000013.1"/>
</dbReference>
<organism evidence="1 2">
    <name type="scientific">Aromatoleum diolicum</name>
    <dbReference type="NCBI Taxonomy" id="75796"/>
    <lineage>
        <taxon>Bacteria</taxon>
        <taxon>Pseudomonadati</taxon>
        <taxon>Pseudomonadota</taxon>
        <taxon>Betaproteobacteria</taxon>
        <taxon>Rhodocyclales</taxon>
        <taxon>Rhodocyclaceae</taxon>
        <taxon>Aromatoleum</taxon>
    </lineage>
</organism>
<sequence>MNEEKIKVRVSSSGQDLQVVVLNKSLDRIEVVLGEGVHSVRCTLLPTRNGAAYVGSAMGREIMYERSRDQVKADLARAAGFREFRR</sequence>